<comment type="similarity">
    <text evidence="2 10">Belongs to the ATG9 family.</text>
</comment>
<keyword evidence="9 10" id="KW-0472">Membrane</keyword>
<gene>
    <name evidence="11" type="ORF">D915_003289</name>
</gene>
<comment type="caution">
    <text evidence="11">The sequence shown here is derived from an EMBL/GenBank/DDBJ whole genome shotgun (WGS) entry which is preliminary data.</text>
</comment>
<evidence type="ECO:0000256" key="10">
    <source>
        <dbReference type="RuleBase" id="RU364027"/>
    </source>
</evidence>
<evidence type="ECO:0000256" key="8">
    <source>
        <dbReference type="ARBA" id="ARBA00023055"/>
    </source>
</evidence>
<dbReference type="GO" id="GO:0034497">
    <property type="term" value="P:protein localization to phagophore assembly site"/>
    <property type="evidence" value="ECO:0007669"/>
    <property type="project" value="TreeGrafter"/>
</dbReference>
<dbReference type="GO" id="GO:0034727">
    <property type="term" value="P:piecemeal microautophagy of the nucleus"/>
    <property type="evidence" value="ECO:0007669"/>
    <property type="project" value="TreeGrafter"/>
</dbReference>
<evidence type="ECO:0000256" key="4">
    <source>
        <dbReference type="ARBA" id="ARBA00022448"/>
    </source>
</evidence>
<evidence type="ECO:0000256" key="1">
    <source>
        <dbReference type="ARBA" id="ARBA00004511"/>
    </source>
</evidence>
<organism evidence="11 12">
    <name type="scientific">Fasciola hepatica</name>
    <name type="common">Liver fluke</name>
    <dbReference type="NCBI Taxonomy" id="6192"/>
    <lineage>
        <taxon>Eukaryota</taxon>
        <taxon>Metazoa</taxon>
        <taxon>Spiralia</taxon>
        <taxon>Lophotrochozoa</taxon>
        <taxon>Platyhelminthes</taxon>
        <taxon>Trematoda</taxon>
        <taxon>Digenea</taxon>
        <taxon>Plagiorchiida</taxon>
        <taxon>Echinostomata</taxon>
        <taxon>Echinostomatoidea</taxon>
        <taxon>Fasciolidae</taxon>
        <taxon>Fasciola</taxon>
    </lineage>
</organism>
<feature type="transmembrane region" description="Helical" evidence="10">
    <location>
        <begin position="96"/>
        <end position="119"/>
    </location>
</feature>
<feature type="transmembrane region" description="Helical" evidence="10">
    <location>
        <begin position="422"/>
        <end position="441"/>
    </location>
</feature>
<evidence type="ECO:0000256" key="5">
    <source>
        <dbReference type="ARBA" id="ARBA00022692"/>
    </source>
</evidence>
<keyword evidence="8 10" id="KW-0445">Lipid transport</keyword>
<dbReference type="GO" id="GO:0034045">
    <property type="term" value="C:phagophore assembly site membrane"/>
    <property type="evidence" value="ECO:0007669"/>
    <property type="project" value="UniProtKB-SubCell"/>
</dbReference>
<evidence type="ECO:0000256" key="2">
    <source>
        <dbReference type="ARBA" id="ARBA00006185"/>
    </source>
</evidence>
<feature type="transmembrane region" description="Helical" evidence="10">
    <location>
        <begin position="393"/>
        <end position="416"/>
    </location>
</feature>
<dbReference type="GO" id="GO:0006869">
    <property type="term" value="P:lipid transport"/>
    <property type="evidence" value="ECO:0007669"/>
    <property type="project" value="UniProtKB-KW"/>
</dbReference>
<feature type="transmembrane region" description="Helical" evidence="10">
    <location>
        <begin position="492"/>
        <end position="513"/>
    </location>
</feature>
<evidence type="ECO:0000313" key="11">
    <source>
        <dbReference type="EMBL" id="THD25428.1"/>
    </source>
</evidence>
<evidence type="ECO:0000256" key="9">
    <source>
        <dbReference type="ARBA" id="ARBA00023136"/>
    </source>
</evidence>
<dbReference type="InterPro" id="IPR007241">
    <property type="entry name" value="Autophagy-rel_prot_9"/>
</dbReference>
<comment type="function">
    <text evidence="10">Phospholipid scramblase involved in autophagy. Cycles between the preautophagosomal structure/phagophore assembly site (PAS) and the cytoplasmic vesicle pool and supplies membrane for the growing autophagosome. Lipid scramblase activity plays a key role in preautophagosomal structure/phagophore assembly by distributing the phospholipids that arrive through ATG2 from the cytoplasmic to the luminal leaflet of the bilayer, thereby driving autophagosomal membrane expansion.</text>
</comment>
<evidence type="ECO:0000256" key="6">
    <source>
        <dbReference type="ARBA" id="ARBA00022989"/>
    </source>
</evidence>
<evidence type="ECO:0000313" key="12">
    <source>
        <dbReference type="Proteomes" id="UP000230066"/>
    </source>
</evidence>
<name>A0A4E0RUF8_FASHE</name>
<dbReference type="Proteomes" id="UP000230066">
    <property type="component" value="Unassembled WGS sequence"/>
</dbReference>
<feature type="transmembrane region" description="Helical" evidence="10">
    <location>
        <begin position="261"/>
        <end position="279"/>
    </location>
</feature>
<dbReference type="PANTHER" id="PTHR13038">
    <property type="entry name" value="APG9 AUTOPHAGY 9"/>
    <property type="match status" value="1"/>
</dbReference>
<feature type="transmembrane region" description="Helical" evidence="10">
    <location>
        <begin position="305"/>
        <end position="330"/>
    </location>
</feature>
<reference evidence="11" key="1">
    <citation type="submission" date="2019-03" db="EMBL/GenBank/DDBJ databases">
        <title>Improved annotation for the trematode Fasciola hepatica.</title>
        <authorList>
            <person name="Choi Y.-J."/>
            <person name="Martin J."/>
            <person name="Mitreva M."/>
        </authorList>
    </citation>
    <scope>NUCLEOTIDE SEQUENCE [LARGE SCALE GENOMIC DNA]</scope>
</reference>
<dbReference type="GO" id="GO:0061709">
    <property type="term" value="P:reticulophagy"/>
    <property type="evidence" value="ECO:0007669"/>
    <property type="project" value="TreeGrafter"/>
</dbReference>
<accession>A0A4E0RUF8</accession>
<comment type="caution">
    <text evidence="10">Lacks conserved residue(s) required for the propagation of feature annotation.</text>
</comment>
<comment type="subcellular location">
    <subcellularLocation>
        <location evidence="1 10">Preautophagosomal structure membrane</location>
        <topology evidence="1 10">Multi-pass membrane protein</topology>
    </subcellularLocation>
</comment>
<keyword evidence="6 10" id="KW-1133">Transmembrane helix</keyword>
<dbReference type="GO" id="GO:0000422">
    <property type="term" value="P:autophagy of mitochondrion"/>
    <property type="evidence" value="ECO:0007669"/>
    <property type="project" value="TreeGrafter"/>
</dbReference>
<evidence type="ECO:0000256" key="3">
    <source>
        <dbReference type="ARBA" id="ARBA00018074"/>
    </source>
</evidence>
<evidence type="ECO:0000256" key="7">
    <source>
        <dbReference type="ARBA" id="ARBA00023006"/>
    </source>
</evidence>
<proteinExistence type="inferred from homology"/>
<dbReference type="EMBL" id="JXXN02001147">
    <property type="protein sequence ID" value="THD25428.1"/>
    <property type="molecule type" value="Genomic_DNA"/>
</dbReference>
<keyword evidence="4 10" id="KW-0813">Transport</keyword>
<keyword evidence="5 10" id="KW-0812">Transmembrane</keyword>
<protein>
    <recommendedName>
        <fullName evidence="3 10">Autophagy-related protein 9</fullName>
    </recommendedName>
</protein>
<dbReference type="Pfam" id="PF04109">
    <property type="entry name" value="ATG9"/>
    <property type="match status" value="1"/>
</dbReference>
<keyword evidence="7 10" id="KW-0072">Autophagy</keyword>
<dbReference type="AlphaFoldDB" id="A0A4E0RUF8"/>
<keyword evidence="12" id="KW-1185">Reference proteome</keyword>
<dbReference type="PANTHER" id="PTHR13038:SF10">
    <property type="entry name" value="AUTOPHAGY-RELATED PROTEIN 9"/>
    <property type="match status" value="1"/>
</dbReference>
<feature type="transmembrane region" description="Helical" evidence="10">
    <location>
        <begin position="146"/>
        <end position="167"/>
    </location>
</feature>
<dbReference type="GO" id="GO:0005776">
    <property type="term" value="C:autophagosome"/>
    <property type="evidence" value="ECO:0007669"/>
    <property type="project" value="TreeGrafter"/>
</dbReference>
<sequence length="844" mass="95638">MTNRTELDSTQIQSTPTDAENDEFCGLLQEYGADRLPPNDLTTVHPEKCPCRTKSLVPPKSMAWIEKVTMDGFLSSAYHYHHTGGFTIFLVSEMLWLLKCLGVFLLSIQFTVCTHWEVIFNKSASVTHWTDVLDTPSVCWANVSPIHYALVTLMILAVLIKLVHFGVKFRQYWFMRQFYLNILNFTKPSTDMVDWTWSEVQRRLLLAQFHLPKHLKAYEMNEIQLHQILLRQENYLVSMVDHNVLPTFSLTLPFTKFCPRFFSTVYVTNIRLLLFYLPWSPFGHGANLKKEYLAFEMHHRLTRKLAISSIGLGLANLIGLPVIFLFRLVTVLCANAGRFRFEPASFFGYQWSNYSRYRLRLYNELPHQFALRMTESYEPLARFMNCFVSKSQVLVIQAISFLIGIPVLISMLIGAIHSDLAGLRGFWILVLAGGFLLRFLISKVPERLEIASPQALLVPVVAKIQFYSKDWIENSASLRVRRELSQMFQPRLFSVLEDLVSPFVTPILLMFVLPSRASEIIYFVRNNSVRLAEVGIVCNFSRLDIGECSDPNWIPVSDTKHESSSPSTPQNICDEETSNYCGKIHASVLNFHMNNPLSVLPSKSRKMLENIGRQLKWELTTIGEKSVQKSTLGGCFEPINQTTILGTTQTDVFGELFQSIYADITSGIQDRGKVKNASILPGPLHQTGTLISFNTDSESSADMFTPANSMPHPVEKSEVTDKYEQGHLASPYIAQTVGPFSLNTSFNPFIAYSTDAQGRHNNLWNSAFGLHRTAQSIPPGIMDNVEKCGLYMFELSLRNKRMTQTKHSLPCTPSKTVIQVAPQCSGTSRGVLPSRIHAKSEGDE</sequence>